<keyword evidence="3" id="KW-1185">Reference proteome</keyword>
<organism evidence="2 3">
    <name type="scientific">Ramlibacter agri</name>
    <dbReference type="NCBI Taxonomy" id="2728837"/>
    <lineage>
        <taxon>Bacteria</taxon>
        <taxon>Pseudomonadati</taxon>
        <taxon>Pseudomonadota</taxon>
        <taxon>Betaproteobacteria</taxon>
        <taxon>Burkholderiales</taxon>
        <taxon>Comamonadaceae</taxon>
        <taxon>Ramlibacter</taxon>
    </lineage>
</organism>
<dbReference type="PRINTS" id="PR00081">
    <property type="entry name" value="GDHRDH"/>
</dbReference>
<reference evidence="2 3" key="1">
    <citation type="submission" date="2020-04" db="EMBL/GenBank/DDBJ databases">
        <title>Ramlibacter sp. G-1-2-2 isolated from soil.</title>
        <authorList>
            <person name="Dahal R.H."/>
        </authorList>
    </citation>
    <scope>NUCLEOTIDE SEQUENCE [LARGE SCALE GENOMIC DNA]</scope>
    <source>
        <strain evidence="2 3">G-1-2-2</strain>
    </source>
</reference>
<sequence length="260" mass="26973">MKPTRLLANSLAPQAAGPVALVTGAAGAMGAAIATRLAQDGLRVVLVDIEGDQCLALGAQLRALVIEADLSRVESAGEIMQLVEAHAGGVDHVVNNAGLNRPQSIFELKPQDWDAVMAVNLRAPVLLCQAAIPSWEKRGGGSVVNIGSRVWLSGAIPAYTASKAGIVGLTRSMAVELGKLNVRANAVAPSYVDTPFTRMNRPAEEIEQRQQRVIGMTPLGRVGTAEDIANAVAFLVSSNAGFVTGEVLHVCGGAQLAARS</sequence>
<dbReference type="InterPro" id="IPR036291">
    <property type="entry name" value="NAD(P)-bd_dom_sf"/>
</dbReference>
<dbReference type="GO" id="GO:0016616">
    <property type="term" value="F:oxidoreductase activity, acting on the CH-OH group of donors, NAD or NADP as acceptor"/>
    <property type="evidence" value="ECO:0007669"/>
    <property type="project" value="TreeGrafter"/>
</dbReference>
<evidence type="ECO:0000313" key="2">
    <source>
        <dbReference type="EMBL" id="NML47583.1"/>
    </source>
</evidence>
<name>A0A848HGD3_9BURK</name>
<comment type="caution">
    <text evidence="2">The sequence shown here is derived from an EMBL/GenBank/DDBJ whole genome shotgun (WGS) entry which is preliminary data.</text>
</comment>
<dbReference type="Gene3D" id="3.40.50.720">
    <property type="entry name" value="NAD(P)-binding Rossmann-like Domain"/>
    <property type="match status" value="1"/>
</dbReference>
<dbReference type="PRINTS" id="PR00080">
    <property type="entry name" value="SDRFAMILY"/>
</dbReference>
<accession>A0A848HGD3</accession>
<dbReference type="Pfam" id="PF13561">
    <property type="entry name" value="adh_short_C2"/>
    <property type="match status" value="1"/>
</dbReference>
<dbReference type="Proteomes" id="UP000541185">
    <property type="component" value="Unassembled WGS sequence"/>
</dbReference>
<evidence type="ECO:0000256" key="1">
    <source>
        <dbReference type="ARBA" id="ARBA00006484"/>
    </source>
</evidence>
<evidence type="ECO:0000313" key="3">
    <source>
        <dbReference type="Proteomes" id="UP000541185"/>
    </source>
</evidence>
<gene>
    <name evidence="2" type="ORF">HHL11_27790</name>
</gene>
<dbReference type="PROSITE" id="PS00061">
    <property type="entry name" value="ADH_SHORT"/>
    <property type="match status" value="1"/>
</dbReference>
<dbReference type="GO" id="GO:0030497">
    <property type="term" value="P:fatty acid elongation"/>
    <property type="evidence" value="ECO:0007669"/>
    <property type="project" value="TreeGrafter"/>
</dbReference>
<dbReference type="PANTHER" id="PTHR42760:SF40">
    <property type="entry name" value="3-OXOACYL-[ACYL-CARRIER-PROTEIN] REDUCTASE, CHLOROPLASTIC"/>
    <property type="match status" value="1"/>
</dbReference>
<dbReference type="EMBL" id="JABBFX010000003">
    <property type="protein sequence ID" value="NML47583.1"/>
    <property type="molecule type" value="Genomic_DNA"/>
</dbReference>
<dbReference type="RefSeq" id="WP_169421850.1">
    <property type="nucleotide sequence ID" value="NZ_JABBFX010000003.1"/>
</dbReference>
<comment type="similarity">
    <text evidence="1">Belongs to the short-chain dehydrogenases/reductases (SDR) family.</text>
</comment>
<proteinExistence type="inferred from homology"/>
<dbReference type="SUPFAM" id="SSF51735">
    <property type="entry name" value="NAD(P)-binding Rossmann-fold domains"/>
    <property type="match status" value="1"/>
</dbReference>
<dbReference type="InterPro" id="IPR020904">
    <property type="entry name" value="Sc_DH/Rdtase_CS"/>
</dbReference>
<protein>
    <submittedName>
        <fullName evidence="2">SDR family oxidoreductase</fullName>
    </submittedName>
</protein>
<dbReference type="InterPro" id="IPR002347">
    <property type="entry name" value="SDR_fam"/>
</dbReference>
<dbReference type="FunFam" id="3.40.50.720:FF:000084">
    <property type="entry name" value="Short-chain dehydrogenase reductase"/>
    <property type="match status" value="1"/>
</dbReference>
<dbReference type="AlphaFoldDB" id="A0A848HGD3"/>
<dbReference type="PANTHER" id="PTHR42760">
    <property type="entry name" value="SHORT-CHAIN DEHYDROGENASES/REDUCTASES FAMILY MEMBER"/>
    <property type="match status" value="1"/>
</dbReference>